<sequence length="198" mass="21366">MTIRNLIIGLIVLAFTSGCSLLPVSKQKKVDEIVAQVKQINEKLPPMEPMVLRATGYAAINPTARGLTDVQKRLLAMRGSKLDAYRTLAERVYGTQIIGSSTVENLVVQNDQFRAFVDATILGAKVVYQDMMADGSYETMVEMIIDQGFRNCLASQTTGKRNTGCASDAVHDLDSLARNSGPASQGVGAASSGLYFIE</sequence>
<dbReference type="OrthoDB" id="7348506at2"/>
<dbReference type="RefSeq" id="WP_158524270.1">
    <property type="nucleotide sequence ID" value="NZ_CP011797.1"/>
</dbReference>
<gene>
    <name evidence="2" type="ORF">REIFOR_00445</name>
</gene>
<evidence type="ECO:0000313" key="3">
    <source>
        <dbReference type="Proteomes" id="UP000229757"/>
    </source>
</evidence>
<dbReference type="InterPro" id="IPR024952">
    <property type="entry name" value="LPP20-like_dom"/>
</dbReference>
<organism evidence="2 3">
    <name type="scientific">Reinekea forsetii</name>
    <dbReference type="NCBI Taxonomy" id="1336806"/>
    <lineage>
        <taxon>Bacteria</taxon>
        <taxon>Pseudomonadati</taxon>
        <taxon>Pseudomonadota</taxon>
        <taxon>Gammaproteobacteria</taxon>
        <taxon>Oceanospirillales</taxon>
        <taxon>Saccharospirillaceae</taxon>
        <taxon>Reinekea</taxon>
    </lineage>
</organism>
<keyword evidence="3" id="KW-1185">Reference proteome</keyword>
<reference evidence="2 3" key="1">
    <citation type="journal article" date="2017" name="Environ. Microbiol.">
        <title>Genomic and physiological analyses of 'Reinekea forsetii' reveal a versatile opportunistic lifestyle during spring algae blooms.</title>
        <authorList>
            <person name="Avci B."/>
            <person name="Hahnke R.L."/>
            <person name="Chafee M."/>
            <person name="Fischer T."/>
            <person name="Gruber-Vodicka H."/>
            <person name="Tegetmeyer H.E."/>
            <person name="Harder J."/>
            <person name="Fuchs B.M."/>
            <person name="Amann R.I."/>
            <person name="Teeling H."/>
        </authorList>
    </citation>
    <scope>NUCLEOTIDE SEQUENCE [LARGE SCALE GENOMIC DNA]</scope>
    <source>
        <strain evidence="2 3">Hel1_31_D35</strain>
    </source>
</reference>
<dbReference type="AlphaFoldDB" id="A0A2K8KL05"/>
<dbReference type="EMBL" id="CP011797">
    <property type="protein sequence ID" value="ATX75617.1"/>
    <property type="molecule type" value="Genomic_DNA"/>
</dbReference>
<name>A0A2K8KL05_9GAMM</name>
<dbReference type="PROSITE" id="PS51257">
    <property type="entry name" value="PROKAR_LIPOPROTEIN"/>
    <property type="match status" value="1"/>
</dbReference>
<proteinExistence type="predicted"/>
<dbReference type="KEGG" id="rfo:REIFOR_00445"/>
<evidence type="ECO:0000259" key="1">
    <source>
        <dbReference type="Pfam" id="PF02169"/>
    </source>
</evidence>
<feature type="domain" description="Lipoprotein LPP20-like" evidence="1">
    <location>
        <begin position="66"/>
        <end position="142"/>
    </location>
</feature>
<dbReference type="Pfam" id="PF02169">
    <property type="entry name" value="LPP20"/>
    <property type="match status" value="1"/>
</dbReference>
<dbReference type="Proteomes" id="UP000229757">
    <property type="component" value="Chromosome"/>
</dbReference>
<evidence type="ECO:0000313" key="2">
    <source>
        <dbReference type="EMBL" id="ATX75617.1"/>
    </source>
</evidence>
<accession>A0A2K8KL05</accession>
<protein>
    <recommendedName>
        <fullName evidence="1">Lipoprotein LPP20-like domain-containing protein</fullName>
    </recommendedName>
</protein>